<dbReference type="Proteomes" id="UP000265716">
    <property type="component" value="Unassembled WGS sequence"/>
</dbReference>
<organism evidence="1 4">
    <name type="scientific">Aphanomyces astaci</name>
    <name type="common">Crayfish plague agent</name>
    <dbReference type="NCBI Taxonomy" id="112090"/>
    <lineage>
        <taxon>Eukaryota</taxon>
        <taxon>Sar</taxon>
        <taxon>Stramenopiles</taxon>
        <taxon>Oomycota</taxon>
        <taxon>Saprolegniomycetes</taxon>
        <taxon>Saprolegniales</taxon>
        <taxon>Verrucalvaceae</taxon>
        <taxon>Aphanomyces</taxon>
    </lineage>
</organism>
<evidence type="ECO:0000313" key="2">
    <source>
        <dbReference type="EMBL" id="RHY62208.1"/>
    </source>
</evidence>
<dbReference type="EMBL" id="QUTC01004815">
    <property type="protein sequence ID" value="RHY62208.1"/>
    <property type="molecule type" value="Genomic_DNA"/>
</dbReference>
<comment type="caution">
    <text evidence="1">The sequence shown here is derived from an EMBL/GenBank/DDBJ whole genome shotgun (WGS) entry which is preliminary data.</text>
</comment>
<evidence type="ECO:0000313" key="4">
    <source>
        <dbReference type="Proteomes" id="UP000266239"/>
    </source>
</evidence>
<evidence type="ECO:0000313" key="1">
    <source>
        <dbReference type="EMBL" id="RHY37719.1"/>
    </source>
</evidence>
<dbReference type="EMBL" id="QUTA01000495">
    <property type="protein sequence ID" value="RHY37719.1"/>
    <property type="molecule type" value="Genomic_DNA"/>
</dbReference>
<reference evidence="3 4" key="1">
    <citation type="submission" date="2018-08" db="EMBL/GenBank/DDBJ databases">
        <title>Aphanomyces genome sequencing and annotation.</title>
        <authorList>
            <person name="Minardi D."/>
            <person name="Oidtmann B."/>
            <person name="Van Der Giezen M."/>
            <person name="Studholme D.J."/>
        </authorList>
    </citation>
    <scope>NUCLEOTIDE SEQUENCE [LARGE SCALE GENOMIC DNA]</scope>
    <source>
        <strain evidence="2 3">SA</strain>
        <strain evidence="1 4">Yx</strain>
    </source>
</reference>
<gene>
    <name evidence="1" type="ORF">DYB25_008818</name>
    <name evidence="2" type="ORF">DYB38_011552</name>
</gene>
<accession>A0A397C5B2</accession>
<protein>
    <submittedName>
        <fullName evidence="1">Uncharacterized protein</fullName>
    </submittedName>
</protein>
<evidence type="ECO:0000313" key="3">
    <source>
        <dbReference type="Proteomes" id="UP000265716"/>
    </source>
</evidence>
<sequence length="140" mass="15690">MQVEGEDDGSMRVVSGPMDERSIEELRRINSDMHRFTQEATAYRELFRVGNPVGIYVSGCPALIIAVIEAKVFTWEVWKELCLLIIKDVESSGSPVHDPSAAAGDCDVETNVLESDWIKVTFINDQLGFRGKYILRHCLG</sequence>
<proteinExistence type="predicted"/>
<dbReference type="Proteomes" id="UP000266239">
    <property type="component" value="Unassembled WGS sequence"/>
</dbReference>
<dbReference type="VEuPathDB" id="FungiDB:H257_04551"/>
<dbReference type="AlphaFoldDB" id="A0A397C5B2"/>
<name>A0A397C5B2_APHAT</name>